<evidence type="ECO:0000256" key="1">
    <source>
        <dbReference type="SAM" id="MobiDB-lite"/>
    </source>
</evidence>
<evidence type="ECO:0000313" key="2">
    <source>
        <dbReference type="EMBL" id="CUF64246.1"/>
    </source>
</evidence>
<dbReference type="OMA" id="MRIESDQ"/>
<feature type="region of interest" description="Disordered" evidence="1">
    <location>
        <begin position="336"/>
        <end position="364"/>
    </location>
</feature>
<dbReference type="Proteomes" id="UP000051952">
    <property type="component" value="Unassembled WGS sequence"/>
</dbReference>
<feature type="compositionally biased region" description="Basic and acidic residues" evidence="1">
    <location>
        <begin position="346"/>
        <end position="364"/>
    </location>
</feature>
<feature type="compositionally biased region" description="Basic and acidic residues" evidence="1">
    <location>
        <begin position="414"/>
        <end position="428"/>
    </location>
</feature>
<sequence>MLRRGALVSRGDALALGAWICTQKTQRRSKGLLNASILQNVTSMIDEKTDNTSKIAYATKRQQDAKAWSIKEKELAVERAKAQLNDQDKKAADDAEGKQSPYVKSVSAFGDTSVKLQHSFTGLADNRIILWWEEVYWNWMRWFFTGEYLIAKDRYGNKFCTTWYFAKTREERRLMYRKDANKKHLPYGSLATDERQWERWLRTHRGDPPSVAEEEYLRSYKKQYLGPMVVGDEEVEDTMMRMIAHMNRSQNMMKELDDNQVYTDEDRVLQPLRKAEANPGQEHAAKQKSKGATWTLGFLQGNLFYNEEEAQVMRTEMGHIFRNMEWQELEYKRHARQSKAQWPVRKPKEGTTDPHDGDGEPFRHTWERTDLGVPYHDAVPDLTTPEQERLHIEADQLEDERLALRKELGLTDLGDIREGRPPIKKDSDPYAPPPVSARWKPKTWEEGWGTGGGNRW</sequence>
<keyword evidence="3" id="KW-1185">Reference proteome</keyword>
<evidence type="ECO:0000313" key="3">
    <source>
        <dbReference type="Proteomes" id="UP000051952"/>
    </source>
</evidence>
<dbReference type="OrthoDB" id="246954at2759"/>
<dbReference type="AlphaFoldDB" id="A0A0S4IU67"/>
<dbReference type="VEuPathDB" id="TriTrypDB:BSAL_64340"/>
<organism evidence="2 3">
    <name type="scientific">Bodo saltans</name>
    <name type="common">Flagellated protozoan</name>
    <dbReference type="NCBI Taxonomy" id="75058"/>
    <lineage>
        <taxon>Eukaryota</taxon>
        <taxon>Discoba</taxon>
        <taxon>Euglenozoa</taxon>
        <taxon>Kinetoplastea</taxon>
        <taxon>Metakinetoplastina</taxon>
        <taxon>Eubodonida</taxon>
        <taxon>Bodonidae</taxon>
        <taxon>Bodo</taxon>
    </lineage>
</organism>
<accession>A0A0S4IU67</accession>
<reference evidence="3" key="1">
    <citation type="submission" date="2015-09" db="EMBL/GenBank/DDBJ databases">
        <authorList>
            <consortium name="Pathogen Informatics"/>
        </authorList>
    </citation>
    <scope>NUCLEOTIDE SEQUENCE [LARGE SCALE GENOMIC DNA]</scope>
    <source>
        <strain evidence="3">Lake Konstanz</strain>
    </source>
</reference>
<dbReference type="EMBL" id="CYKH01000375">
    <property type="protein sequence ID" value="CUF64246.1"/>
    <property type="molecule type" value="Genomic_DNA"/>
</dbReference>
<gene>
    <name evidence="2" type="ORF">BSAL_64340</name>
</gene>
<feature type="region of interest" description="Disordered" evidence="1">
    <location>
        <begin position="414"/>
        <end position="456"/>
    </location>
</feature>
<proteinExistence type="predicted"/>
<protein>
    <submittedName>
        <fullName evidence="2">Uncharacterized protein</fullName>
    </submittedName>
</protein>
<name>A0A0S4IU67_BODSA</name>